<evidence type="ECO:0000259" key="9">
    <source>
        <dbReference type="Pfam" id="PF00884"/>
    </source>
</evidence>
<evidence type="ECO:0000256" key="5">
    <source>
        <dbReference type="ARBA" id="ARBA00022801"/>
    </source>
</evidence>
<sequence length="996" mass="107282">MKSILYLSSFLACLPLSHAQTTRLSTDFTASDIEKSVTWNFDSPTTPETPSSNDTGLTIGNFTFTAPAGADFITVLPDASGDGTTGTLGSNTRAAVASRNDSDIATNGAQAMSFNLTIGSAQSFDFNSLSFEHGFNERGNNSLTPVFTLTIHDGISELYRTSGNLPQHNSGTDLFYSQDVTLDLSSETNLQNISNKTLTVKWEFSNLEGRSNSIAQRAHTIDDLTLKGKTSTLSTPQIHLFTADDTLIDPGQTVALSWNVSDADQLTINPGNIDVTSDPDQQIEFVINESTTYTLTATNADGSSSAELPVYLNPTVPNVLLVLVDDMGTEDTSVDFNYDSAGNKVDRVDPTSVGLAAFATDNRHFRTPNMETLAAQGMKFSRAYACQVCSPTRVSLLTGQNSARHGTIQYIGGGGNLHNLKAPQNPGLKDANLTLAEIMRDAGYRTIISGKGHIGNVFNSNANNYSSPANPADDYYGFQVNVSASNKGSHGSCYSNASNAFGLPASGTTASLVAEYQDKTYNQIDPENYPANHPQANEPIFVTEAITRELNERIEDSVNQGKPFFAYLSQFAVHDPHQPDPRFTANYPNLSGDVLDFATMVEGIDQSLGDVITKLEELEVAENTLVIFLGDNGSDSKPRGPNNPSTLTMTNPLRGEKGMRYEGGIRVPLIISWAKTNATNPHQQSLPILIGGRENDIVSVEDLFPTILATCGIPLPTTDDNQAPLIIDGTDLSPYLRGQPGSHRPQKLITHAPCSSRSSFFTTYHQDNWKLIYNYTTSSPVTSTNVPLGTYELYDLANDIHEANNLAATQPEVVMNMARAMARELERLGAPYPILKAYDADLDALGLPSAANDTHPVILPPAASVDSDNDGLSDNAEDPNRNGLVDPGETDPLNEDSDHDATPDGVEEKIGTSPLDASSSFQINSQHLQDGSLLLSWPSSPGNTFSVQTSSDLTDWTAAPLSTITAPSNQSFTQIQLSPPITPTQFFRIELLNNNL</sequence>
<evidence type="ECO:0000256" key="1">
    <source>
        <dbReference type="ARBA" id="ARBA00001913"/>
    </source>
</evidence>
<reference evidence="11" key="1">
    <citation type="journal article" date="2019" name="Int. J. Syst. Evol. Microbiol.">
        <title>The Global Catalogue of Microorganisms (GCM) 10K type strain sequencing project: providing services to taxonomists for standard genome sequencing and annotation.</title>
        <authorList>
            <consortium name="The Broad Institute Genomics Platform"/>
            <consortium name="The Broad Institute Genome Sequencing Center for Infectious Disease"/>
            <person name="Wu L."/>
            <person name="Ma J."/>
        </authorList>
    </citation>
    <scope>NUCLEOTIDE SEQUENCE [LARGE SCALE GENOMIC DNA]</scope>
    <source>
        <strain evidence="11">CCUG 57942</strain>
    </source>
</reference>
<keyword evidence="3" id="KW-0479">Metal-binding</keyword>
<feature type="domain" description="Sulfatase N-terminal" evidence="9">
    <location>
        <begin position="317"/>
        <end position="713"/>
    </location>
</feature>
<comment type="cofactor">
    <cofactor evidence="1">
        <name>Ca(2+)</name>
        <dbReference type="ChEBI" id="CHEBI:29108"/>
    </cofactor>
</comment>
<name>A0ABW4ZAD3_9BACT</name>
<dbReference type="InterPro" id="IPR017850">
    <property type="entry name" value="Alkaline_phosphatase_core_sf"/>
</dbReference>
<evidence type="ECO:0000313" key="11">
    <source>
        <dbReference type="Proteomes" id="UP001597389"/>
    </source>
</evidence>
<evidence type="ECO:0000256" key="7">
    <source>
        <dbReference type="SAM" id="MobiDB-lite"/>
    </source>
</evidence>
<comment type="caution">
    <text evidence="10">The sequence shown here is derived from an EMBL/GenBank/DDBJ whole genome shotgun (WGS) entry which is preliminary data.</text>
</comment>
<feature type="region of interest" description="Disordered" evidence="7">
    <location>
        <begin position="857"/>
        <end position="918"/>
    </location>
</feature>
<gene>
    <name evidence="10" type="ORF">ACFSW8_06660</name>
</gene>
<dbReference type="RefSeq" id="WP_377086707.1">
    <property type="nucleotide sequence ID" value="NZ_JBHSJL010000014.1"/>
</dbReference>
<keyword evidence="4 8" id="KW-0732">Signal</keyword>
<dbReference type="PANTHER" id="PTHR42693">
    <property type="entry name" value="ARYLSULFATASE FAMILY MEMBER"/>
    <property type="match status" value="1"/>
</dbReference>
<organism evidence="10 11">
    <name type="scientific">Rubritalea tangerina</name>
    <dbReference type="NCBI Taxonomy" id="430798"/>
    <lineage>
        <taxon>Bacteria</taxon>
        <taxon>Pseudomonadati</taxon>
        <taxon>Verrucomicrobiota</taxon>
        <taxon>Verrucomicrobiia</taxon>
        <taxon>Verrucomicrobiales</taxon>
        <taxon>Rubritaleaceae</taxon>
        <taxon>Rubritalea</taxon>
    </lineage>
</organism>
<protein>
    <submittedName>
        <fullName evidence="10">Sulfatase-like hydrolase/transferase</fullName>
    </submittedName>
</protein>
<evidence type="ECO:0000256" key="8">
    <source>
        <dbReference type="SAM" id="SignalP"/>
    </source>
</evidence>
<proteinExistence type="inferred from homology"/>
<keyword evidence="6" id="KW-0106">Calcium</keyword>
<dbReference type="InterPro" id="IPR000917">
    <property type="entry name" value="Sulfatase_N"/>
</dbReference>
<evidence type="ECO:0000256" key="3">
    <source>
        <dbReference type="ARBA" id="ARBA00022723"/>
    </source>
</evidence>
<feature type="compositionally biased region" description="Polar residues" evidence="7">
    <location>
        <begin position="642"/>
        <end position="651"/>
    </location>
</feature>
<feature type="signal peptide" evidence="8">
    <location>
        <begin position="1"/>
        <end position="19"/>
    </location>
</feature>
<feature type="compositionally biased region" description="Basic and acidic residues" evidence="7">
    <location>
        <begin position="899"/>
        <end position="910"/>
    </location>
</feature>
<dbReference type="EMBL" id="JBHUJB010000028">
    <property type="protein sequence ID" value="MFD2158572.1"/>
    <property type="molecule type" value="Genomic_DNA"/>
</dbReference>
<accession>A0ABW4ZAD3</accession>
<feature type="chain" id="PRO_5046087271" evidence="8">
    <location>
        <begin position="20"/>
        <end position="996"/>
    </location>
</feature>
<evidence type="ECO:0000256" key="6">
    <source>
        <dbReference type="ARBA" id="ARBA00022837"/>
    </source>
</evidence>
<feature type="region of interest" description="Disordered" evidence="7">
    <location>
        <begin position="632"/>
        <end position="655"/>
    </location>
</feature>
<comment type="similarity">
    <text evidence="2">Belongs to the sulfatase family.</text>
</comment>
<evidence type="ECO:0000256" key="2">
    <source>
        <dbReference type="ARBA" id="ARBA00008779"/>
    </source>
</evidence>
<keyword evidence="5" id="KW-0378">Hydrolase</keyword>
<dbReference type="Pfam" id="PF00884">
    <property type="entry name" value="Sulfatase"/>
    <property type="match status" value="1"/>
</dbReference>
<evidence type="ECO:0000313" key="10">
    <source>
        <dbReference type="EMBL" id="MFD2158572.1"/>
    </source>
</evidence>
<evidence type="ECO:0000256" key="4">
    <source>
        <dbReference type="ARBA" id="ARBA00022729"/>
    </source>
</evidence>
<dbReference type="Gene3D" id="3.40.720.10">
    <property type="entry name" value="Alkaline Phosphatase, subunit A"/>
    <property type="match status" value="1"/>
</dbReference>
<dbReference type="Proteomes" id="UP001597389">
    <property type="component" value="Unassembled WGS sequence"/>
</dbReference>
<feature type="compositionally biased region" description="Acidic residues" evidence="7">
    <location>
        <begin position="867"/>
        <end position="877"/>
    </location>
</feature>
<dbReference type="PANTHER" id="PTHR42693:SF42">
    <property type="entry name" value="ARYLSULFATASE G"/>
    <property type="match status" value="1"/>
</dbReference>
<dbReference type="SUPFAM" id="SSF53649">
    <property type="entry name" value="Alkaline phosphatase-like"/>
    <property type="match status" value="1"/>
</dbReference>
<dbReference type="Gene3D" id="3.30.1120.10">
    <property type="match status" value="1"/>
</dbReference>
<keyword evidence="11" id="KW-1185">Reference proteome</keyword>
<feature type="compositionally biased region" description="Acidic residues" evidence="7">
    <location>
        <begin position="888"/>
        <end position="898"/>
    </location>
</feature>
<dbReference type="InterPro" id="IPR050738">
    <property type="entry name" value="Sulfatase"/>
</dbReference>